<dbReference type="GO" id="GO:0008270">
    <property type="term" value="F:zinc ion binding"/>
    <property type="evidence" value="ECO:0007669"/>
    <property type="project" value="InterPro"/>
</dbReference>
<evidence type="ECO:0000256" key="8">
    <source>
        <dbReference type="ARBA" id="ARBA00022833"/>
    </source>
</evidence>
<evidence type="ECO:0000256" key="7">
    <source>
        <dbReference type="ARBA" id="ARBA00022801"/>
    </source>
</evidence>
<keyword evidence="4" id="KW-0963">Cytoplasm</keyword>
<name>A0A553N8Q9_TIGCA</name>
<dbReference type="Pfam" id="PF09127">
    <property type="entry name" value="Leuk-A4-hydro_C"/>
    <property type="match status" value="1"/>
</dbReference>
<dbReference type="FunFam" id="1.10.390.10:FF:000003">
    <property type="entry name" value="Leukotriene A(4) hydrolase"/>
    <property type="match status" value="1"/>
</dbReference>
<evidence type="ECO:0000256" key="10">
    <source>
        <dbReference type="PIRSR" id="PIRSR634015-1"/>
    </source>
</evidence>
<evidence type="ECO:0000256" key="2">
    <source>
        <dbReference type="ARBA" id="ARBA00004609"/>
    </source>
</evidence>
<evidence type="ECO:0000256" key="6">
    <source>
        <dbReference type="ARBA" id="ARBA00022723"/>
    </source>
</evidence>
<dbReference type="Proteomes" id="UP000318571">
    <property type="component" value="Chromosome 8"/>
</dbReference>
<evidence type="ECO:0000256" key="9">
    <source>
        <dbReference type="ARBA" id="ARBA00023049"/>
    </source>
</evidence>
<feature type="binding site" evidence="11">
    <location>
        <position position="126"/>
    </location>
    <ligand>
        <name>Zn(2+)</name>
        <dbReference type="ChEBI" id="CHEBI:29105"/>
        <note>catalytic</note>
    </ligand>
</feature>
<keyword evidence="5" id="KW-0645">Protease</keyword>
<evidence type="ECO:0000313" key="14">
    <source>
        <dbReference type="Proteomes" id="UP000318571"/>
    </source>
</evidence>
<dbReference type="Pfam" id="PF01433">
    <property type="entry name" value="Peptidase_M1"/>
    <property type="match status" value="1"/>
</dbReference>
<reference evidence="13 14" key="1">
    <citation type="journal article" date="2018" name="Nat. Ecol. Evol.">
        <title>Genomic signatures of mitonuclear coevolution across populations of Tigriopus californicus.</title>
        <authorList>
            <person name="Barreto F.S."/>
            <person name="Watson E.T."/>
            <person name="Lima T.G."/>
            <person name="Willett C.S."/>
            <person name="Edmands S."/>
            <person name="Li W."/>
            <person name="Burton R.S."/>
        </authorList>
    </citation>
    <scope>NUCLEOTIDE SEQUENCE [LARGE SCALE GENOMIC DNA]</scope>
    <source>
        <strain evidence="13 14">San Diego</strain>
    </source>
</reference>
<proteinExistence type="inferred from homology"/>
<evidence type="ECO:0000256" key="5">
    <source>
        <dbReference type="ARBA" id="ARBA00022670"/>
    </source>
</evidence>
<dbReference type="PRINTS" id="PR00756">
    <property type="entry name" value="ALADIPTASE"/>
</dbReference>
<feature type="active site" description="Proton acceptor" evidence="10">
    <location>
        <position position="127"/>
    </location>
</feature>
<feature type="active site" description="Proton donor" evidence="10">
    <location>
        <position position="214"/>
    </location>
</feature>
<evidence type="ECO:0000256" key="1">
    <source>
        <dbReference type="ARBA" id="ARBA00004496"/>
    </source>
</evidence>
<dbReference type="EMBL" id="VCGU01000459">
    <property type="protein sequence ID" value="TRY61815.1"/>
    <property type="molecule type" value="Genomic_DNA"/>
</dbReference>
<dbReference type="STRING" id="6832.A0A553N8Q9"/>
<dbReference type="InterPro" id="IPR014782">
    <property type="entry name" value="Peptidase_M1_dom"/>
</dbReference>
<keyword evidence="9" id="KW-0482">Metalloprotease</keyword>
<dbReference type="GO" id="GO:0005829">
    <property type="term" value="C:cytosol"/>
    <property type="evidence" value="ECO:0007669"/>
    <property type="project" value="TreeGrafter"/>
</dbReference>
<feature type="domain" description="Peptidase M1 leukotriene A4 hydrolase/aminopeptidase C-terminal" evidence="12">
    <location>
        <begin position="294"/>
        <end position="438"/>
    </location>
</feature>
<accession>A0A553N8Q9</accession>
<protein>
    <recommendedName>
        <fullName evidence="12">Peptidase M1 leukotriene A4 hydrolase/aminopeptidase C-terminal domain-containing protein</fullName>
    </recommendedName>
</protein>
<evidence type="ECO:0000256" key="3">
    <source>
        <dbReference type="ARBA" id="ARBA00010136"/>
    </source>
</evidence>
<feature type="binding site" evidence="11">
    <location>
        <position position="130"/>
    </location>
    <ligand>
        <name>Zn(2+)</name>
        <dbReference type="ChEBI" id="CHEBI:29105"/>
        <note>catalytic</note>
    </ligand>
</feature>
<comment type="similarity">
    <text evidence="3">Belongs to the peptidase M1 family.</text>
</comment>
<comment type="subcellular location">
    <subcellularLocation>
        <location evidence="2">Cell membrane</location>
        <topology evidence="2">Lipid-anchor</topology>
        <topology evidence="2">GPI-anchor</topology>
    </subcellularLocation>
    <subcellularLocation>
        <location evidence="1">Cytoplasm</location>
    </subcellularLocation>
</comment>
<dbReference type="GO" id="GO:0043171">
    <property type="term" value="P:peptide catabolic process"/>
    <property type="evidence" value="ECO:0007669"/>
    <property type="project" value="TreeGrafter"/>
</dbReference>
<dbReference type="FunFam" id="3.30.2010.30:FF:000001">
    <property type="entry name" value="Leukotriene A(4) hydrolase"/>
    <property type="match status" value="1"/>
</dbReference>
<dbReference type="GO" id="GO:0005886">
    <property type="term" value="C:plasma membrane"/>
    <property type="evidence" value="ECO:0007669"/>
    <property type="project" value="UniProtKB-SubCell"/>
</dbReference>
<dbReference type="InterPro" id="IPR049980">
    <property type="entry name" value="LTA4H_cat"/>
</dbReference>
<dbReference type="Gene3D" id="1.10.390.10">
    <property type="entry name" value="Neutral Protease Domain 2"/>
    <property type="match status" value="1"/>
</dbReference>
<keyword evidence="7" id="KW-0378">Hydrolase</keyword>
<dbReference type="AlphaFoldDB" id="A0A553N8Q9"/>
<dbReference type="PANTHER" id="PTHR45726">
    <property type="entry name" value="LEUKOTRIENE A-4 HYDROLASE"/>
    <property type="match status" value="1"/>
</dbReference>
<dbReference type="InterPro" id="IPR027268">
    <property type="entry name" value="Peptidase_M4/M1_CTD_sf"/>
</dbReference>
<gene>
    <name evidence="13" type="ORF">TCAL_16266</name>
</gene>
<dbReference type="Gene3D" id="3.30.2010.30">
    <property type="match status" value="1"/>
</dbReference>
<dbReference type="CDD" id="cd09599">
    <property type="entry name" value="M1_LTA4H"/>
    <property type="match status" value="1"/>
</dbReference>
<dbReference type="InterPro" id="IPR001930">
    <property type="entry name" value="Peptidase_M1"/>
</dbReference>
<dbReference type="GO" id="GO:0004301">
    <property type="term" value="F:epoxide hydrolase activity"/>
    <property type="evidence" value="ECO:0007669"/>
    <property type="project" value="TreeGrafter"/>
</dbReference>
<sequence>MSAVPQGEPELLANGDKKKYKFVQKIPIQSYLIAIAIGKLESRRIGPRSHVWSEKEFVEQAAFEFSQTEEMLQTAEDLNGPYVWGIYDILVLPPSFPYGGMENPCLTFATPTLLAGDKSLANVIAHEIAHSWTGNLVTNKNFEHFWLNEGFTVFAERKILGRMSGEPMRHFDALGGWKELQYTIDVMGQDNPLTNLVVDLSTVDPDDAFSKVPYEKGSTFLWYLEDLVGGALKFEPFLKSYYEHFKFQAIDSNQFRTYFLDYFKDENEKTNQIQWDAWFNTPGMPIYRPSFDESLAKVCQELKDKWIQWNESTPSPFKADDLKSFLAAQKEEFLALLMLEDPLSVKKLETMEAAYHLNDVNNCEIRYLWIRLGLKGKWTNAIPRAVQMVTEQGRMKYLRPLYRDLYAWEETRTTALKTFEANKPNMMKVAIQGLEHDLKLAK</sequence>
<evidence type="ECO:0000313" key="13">
    <source>
        <dbReference type="EMBL" id="TRY61815.1"/>
    </source>
</evidence>
<dbReference type="GO" id="GO:0004177">
    <property type="term" value="F:aminopeptidase activity"/>
    <property type="evidence" value="ECO:0007669"/>
    <property type="project" value="TreeGrafter"/>
</dbReference>
<dbReference type="SUPFAM" id="SSF48371">
    <property type="entry name" value="ARM repeat"/>
    <property type="match status" value="1"/>
</dbReference>
<dbReference type="InterPro" id="IPR016024">
    <property type="entry name" value="ARM-type_fold"/>
</dbReference>
<dbReference type="InterPro" id="IPR034015">
    <property type="entry name" value="M1_LTA4H"/>
</dbReference>
<comment type="cofactor">
    <cofactor evidence="11">
        <name>Zn(2+)</name>
        <dbReference type="ChEBI" id="CHEBI:29105"/>
    </cofactor>
    <text evidence="11">Binds 1 zinc ion per subunit.</text>
</comment>
<dbReference type="GO" id="GO:0008237">
    <property type="term" value="F:metallopeptidase activity"/>
    <property type="evidence" value="ECO:0007669"/>
    <property type="project" value="UniProtKB-KW"/>
</dbReference>
<dbReference type="Gene3D" id="1.25.40.320">
    <property type="entry name" value="Peptidase M1, leukotriene A4 hydrolase/aminopeptidase C-terminal domain"/>
    <property type="match status" value="1"/>
</dbReference>
<dbReference type="OMA" id="FPGNHHP"/>
<evidence type="ECO:0000256" key="4">
    <source>
        <dbReference type="ARBA" id="ARBA00022490"/>
    </source>
</evidence>
<dbReference type="SMART" id="SM01263">
    <property type="entry name" value="Leuk-A4-hydro_C"/>
    <property type="match status" value="1"/>
</dbReference>
<keyword evidence="14" id="KW-1185">Reference proteome</keyword>
<evidence type="ECO:0000256" key="11">
    <source>
        <dbReference type="PIRSR" id="PIRSR634015-3"/>
    </source>
</evidence>
<keyword evidence="6 11" id="KW-0479">Metal-binding</keyword>
<dbReference type="InterPro" id="IPR015211">
    <property type="entry name" value="Peptidase_M1_C"/>
</dbReference>
<keyword evidence="8 11" id="KW-0862">Zinc</keyword>
<organism evidence="13 14">
    <name type="scientific">Tigriopus californicus</name>
    <name type="common">Marine copepod</name>
    <dbReference type="NCBI Taxonomy" id="6832"/>
    <lineage>
        <taxon>Eukaryota</taxon>
        <taxon>Metazoa</taxon>
        <taxon>Ecdysozoa</taxon>
        <taxon>Arthropoda</taxon>
        <taxon>Crustacea</taxon>
        <taxon>Multicrustacea</taxon>
        <taxon>Hexanauplia</taxon>
        <taxon>Copepoda</taxon>
        <taxon>Harpacticoida</taxon>
        <taxon>Harpacticidae</taxon>
        <taxon>Tigriopus</taxon>
    </lineage>
</organism>
<dbReference type="SUPFAM" id="SSF55486">
    <property type="entry name" value="Metalloproteases ('zincins'), catalytic domain"/>
    <property type="match status" value="1"/>
</dbReference>
<comment type="caution">
    <text evidence="13">The sequence shown here is derived from an EMBL/GenBank/DDBJ whole genome shotgun (WGS) entry which is preliminary data.</text>
</comment>
<dbReference type="GO" id="GO:0006508">
    <property type="term" value="P:proteolysis"/>
    <property type="evidence" value="ECO:0007669"/>
    <property type="project" value="UniProtKB-KW"/>
</dbReference>
<evidence type="ECO:0000259" key="12">
    <source>
        <dbReference type="SMART" id="SM01263"/>
    </source>
</evidence>
<feature type="binding site" evidence="11">
    <location>
        <position position="149"/>
    </location>
    <ligand>
        <name>Zn(2+)</name>
        <dbReference type="ChEBI" id="CHEBI:29105"/>
        <note>catalytic</note>
    </ligand>
</feature>
<dbReference type="InterPro" id="IPR038502">
    <property type="entry name" value="M1_LTA-4_hydro/amino_C_sf"/>
</dbReference>
<dbReference type="PANTHER" id="PTHR45726:SF3">
    <property type="entry name" value="LEUKOTRIENE A-4 HYDROLASE"/>
    <property type="match status" value="1"/>
</dbReference>